<evidence type="ECO:0000313" key="2">
    <source>
        <dbReference type="Proteomes" id="UP001300261"/>
    </source>
</evidence>
<name>A0ABT3R851_9HYPH</name>
<organism evidence="1 2">
    <name type="scientific">Roseibium salinum</name>
    <dbReference type="NCBI Taxonomy" id="1604349"/>
    <lineage>
        <taxon>Bacteria</taxon>
        <taxon>Pseudomonadati</taxon>
        <taxon>Pseudomonadota</taxon>
        <taxon>Alphaproteobacteria</taxon>
        <taxon>Hyphomicrobiales</taxon>
        <taxon>Stappiaceae</taxon>
        <taxon>Roseibium</taxon>
    </lineage>
</organism>
<reference evidence="1 2" key="1">
    <citation type="journal article" date="2016" name="Int. J. Syst. Evol. Microbiol.">
        <title>Labrenzia salina sp. nov., isolated from the rhizosphere of the halophyte Arthrocnemum macrostachyum.</title>
        <authorList>
            <person name="Camacho M."/>
            <person name="Redondo-Gomez S."/>
            <person name="Rodriguez-Llorente I."/>
            <person name="Rohde M."/>
            <person name="Sproer C."/>
            <person name="Schumann P."/>
            <person name="Klenk H.P."/>
            <person name="Montero-Calasanz M.D.C."/>
        </authorList>
    </citation>
    <scope>NUCLEOTIDE SEQUENCE [LARGE SCALE GENOMIC DNA]</scope>
    <source>
        <strain evidence="1 2">DSM 29163</strain>
    </source>
</reference>
<sequence>MRAVEFLGHEINLHIGIGEAAFVAVVPSDRLTAIPTRGETVSIKPIGNRIHLFDRHSEENISLG</sequence>
<evidence type="ECO:0000313" key="1">
    <source>
        <dbReference type="EMBL" id="MCX2725225.1"/>
    </source>
</evidence>
<dbReference type="Gene3D" id="2.40.50.140">
    <property type="entry name" value="Nucleic acid-binding proteins"/>
    <property type="match status" value="1"/>
</dbReference>
<comment type="caution">
    <text evidence="1">The sequence shown here is derived from an EMBL/GenBank/DDBJ whole genome shotgun (WGS) entry which is preliminary data.</text>
</comment>
<dbReference type="EMBL" id="JAPEVI010000003">
    <property type="protein sequence ID" value="MCX2725225.1"/>
    <property type="molecule type" value="Genomic_DNA"/>
</dbReference>
<dbReference type="Proteomes" id="UP001300261">
    <property type="component" value="Unassembled WGS sequence"/>
</dbReference>
<evidence type="ECO:0008006" key="3">
    <source>
        <dbReference type="Google" id="ProtNLM"/>
    </source>
</evidence>
<gene>
    <name evidence="1" type="ORF">ON753_23160</name>
</gene>
<dbReference type="Gene3D" id="2.40.50.100">
    <property type="match status" value="1"/>
</dbReference>
<dbReference type="InterPro" id="IPR008995">
    <property type="entry name" value="Mo/tungstate-bd_C_term_dom"/>
</dbReference>
<keyword evidence="2" id="KW-1185">Reference proteome</keyword>
<dbReference type="SUPFAM" id="SSF50331">
    <property type="entry name" value="MOP-like"/>
    <property type="match status" value="1"/>
</dbReference>
<accession>A0ABT3R851</accession>
<dbReference type="InterPro" id="IPR012340">
    <property type="entry name" value="NA-bd_OB-fold"/>
</dbReference>
<proteinExistence type="predicted"/>
<protein>
    <recommendedName>
        <fullName evidence="3">Multiple sugar transport system ATP-binding protein</fullName>
    </recommendedName>
</protein>